<keyword evidence="2" id="KW-1185">Reference proteome</keyword>
<organism evidence="1 2">
    <name type="scientific">Strigomonas culicis</name>
    <dbReference type="NCBI Taxonomy" id="28005"/>
    <lineage>
        <taxon>Eukaryota</taxon>
        <taxon>Discoba</taxon>
        <taxon>Euglenozoa</taxon>
        <taxon>Kinetoplastea</taxon>
        <taxon>Metakinetoplastina</taxon>
        <taxon>Trypanosomatida</taxon>
        <taxon>Trypanosomatidae</taxon>
        <taxon>Strigomonadinae</taxon>
        <taxon>Strigomonas</taxon>
    </lineage>
</organism>
<dbReference type="OrthoDB" id="240828at2759"/>
<dbReference type="EMBL" id="ATMH01007787">
    <property type="protein sequence ID" value="EPY23272.1"/>
    <property type="molecule type" value="Genomic_DNA"/>
</dbReference>
<proteinExistence type="predicted"/>
<evidence type="ECO:0000313" key="1">
    <source>
        <dbReference type="EMBL" id="EPY23272.1"/>
    </source>
</evidence>
<evidence type="ECO:0000313" key="2">
    <source>
        <dbReference type="Proteomes" id="UP000015354"/>
    </source>
</evidence>
<sequence>MLSISDALLHYEQPEKAFVMPNQRQLLFENNVYFSIDFVSEEESFLDDLRYTGLHAAKRVNGFHVLLCQERVLFVDHERQCSFPPFTSKVSDAYIEIIAGELAIVCIATMTGVCVALVKLGSPATVVQSIFVETHKPAVRIHRLKKDIFTVCFADCSVQNMNFVVDKDEHHLPRLLRVFVQEQARAATRSGVYRDSILNVHHGQLLMLSNTKLVCWSLEVDGVPRQQAELAVPAEAVSLLLADQESLMGLVVFRNGARAHVVLQPPASPARPPQLALCNYVQLPLTLPLTNVAHACEGAGPLILFDASSLALVVSNPNGSSTELPCMDDSVPPNTPIEAVSVVHVDAVVTGISFEHINASRGDGVFWVYGTHRIVAIVTCLSKAHVLSDTITAVPSKVHAFAALSPRECADFLSDLLLAGYPVERVGAMWEPLLAPQPTAGDATAYTLSPAAQSLTVHLLQRIGLLGQLWRSFHYFGLARDLLHQQKGLLRAAHTARAALQRCRGSWLSYPAKSTLIWSGSAPLVMRAAAGAGRPLSLVGAINGQAEFLDSLLASVEHAAMLCHLYSLQLDHSAAAPHPPCALEEAVWTRDPAELENELCMALLLLERVEVTEVLHTFTTLPRRAACAVRFHILYVRGLYADALAFAEANIELLVAERLLQHVVASLEARAPDLLPTLRLLLCYYHADPTVQQSVIRVLEELTNVRLLKQSLECVFQAEGMGSLQDYVLDWMESLPLDDFRIETCAEVISELNIQVDPAHNITGSFFSCWKERRRGDAAAAARRFGQLALTRQPATIDVRLKCLEQAVRHETPERYLYVHFTLLLQRKLCSLVEEFVEGGGAAHAAVEEDLEALRLRCLDEKELFIIAGRYYELGGAILQLDLLRKHTNAPESLTSKALVGALLFMKATGHTAESAASRLLEEHWATFQSPLPLLPFIEFFASQKLLLSQTTGLFLTHGVPIMTVFETVFGLLEGHPQFPAVDVMAELVGLVEAMEDAPQRQVCVAHLLERLHAMMDGEGRSAPLPPKAISVLAALEAKLRDSKLPRAVAAGTSHLASVRA</sequence>
<gene>
    <name evidence="1" type="ORF">STCU_07787</name>
</gene>
<dbReference type="Proteomes" id="UP000015354">
    <property type="component" value="Unassembled WGS sequence"/>
</dbReference>
<accession>S9TXN9</accession>
<name>S9TXN9_9TRYP</name>
<reference evidence="1 2" key="1">
    <citation type="journal article" date="2013" name="PLoS ONE">
        <title>Predicting the Proteins of Angomonas deanei, Strigomonas culicis and Their Respective Endosymbionts Reveals New Aspects of the Trypanosomatidae Family.</title>
        <authorList>
            <person name="Motta M.C."/>
            <person name="Martins A.C."/>
            <person name="de Souza S.S."/>
            <person name="Catta-Preta C.M."/>
            <person name="Silva R."/>
            <person name="Klein C.C."/>
            <person name="de Almeida L.G."/>
            <person name="de Lima Cunha O."/>
            <person name="Ciapina L.P."/>
            <person name="Brocchi M."/>
            <person name="Colabardini A.C."/>
            <person name="de Araujo Lima B."/>
            <person name="Machado C.R."/>
            <person name="de Almeida Soares C.M."/>
            <person name="Probst C.M."/>
            <person name="de Menezes C.B."/>
            <person name="Thompson C.E."/>
            <person name="Bartholomeu D.C."/>
            <person name="Gradia D.F."/>
            <person name="Pavoni D.P."/>
            <person name="Grisard E.C."/>
            <person name="Fantinatti-Garboggini F."/>
            <person name="Marchini F.K."/>
            <person name="Rodrigues-Luiz G.F."/>
            <person name="Wagner G."/>
            <person name="Goldman G.H."/>
            <person name="Fietto J.L."/>
            <person name="Elias M.C."/>
            <person name="Goldman M.H."/>
            <person name="Sagot M.F."/>
            <person name="Pereira M."/>
            <person name="Stoco P.H."/>
            <person name="de Mendonca-Neto R.P."/>
            <person name="Teixeira S.M."/>
            <person name="Maciel T.E."/>
            <person name="de Oliveira Mendes T.A."/>
            <person name="Urmenyi T.P."/>
            <person name="de Souza W."/>
            <person name="Schenkman S."/>
            <person name="de Vasconcelos A.T."/>
        </authorList>
    </citation>
    <scope>NUCLEOTIDE SEQUENCE [LARGE SCALE GENOMIC DNA]</scope>
</reference>
<dbReference type="AlphaFoldDB" id="S9TXN9"/>
<comment type="caution">
    <text evidence="1">The sequence shown here is derived from an EMBL/GenBank/DDBJ whole genome shotgun (WGS) entry which is preliminary data.</text>
</comment>
<protein>
    <submittedName>
        <fullName evidence="1">Uncharacterized protein</fullName>
    </submittedName>
</protein>